<feature type="domain" description="BPL/LPL catalytic" evidence="1">
    <location>
        <begin position="1"/>
        <end position="201"/>
    </location>
</feature>
<evidence type="ECO:0000259" key="1">
    <source>
        <dbReference type="PROSITE" id="PS51733"/>
    </source>
</evidence>
<keyword evidence="3" id="KW-1185">Reference proteome</keyword>
<name>A0AAW0F6M8_9TRYP</name>
<keyword evidence="2" id="KW-0436">Ligase</keyword>
<dbReference type="Proteomes" id="UP001430356">
    <property type="component" value="Unassembled WGS sequence"/>
</dbReference>
<dbReference type="InterPro" id="IPR004143">
    <property type="entry name" value="BPL_LPL_catalytic"/>
</dbReference>
<organism evidence="2 3">
    <name type="scientific">Novymonas esmeraldas</name>
    <dbReference type="NCBI Taxonomy" id="1808958"/>
    <lineage>
        <taxon>Eukaryota</taxon>
        <taxon>Discoba</taxon>
        <taxon>Euglenozoa</taxon>
        <taxon>Kinetoplastea</taxon>
        <taxon>Metakinetoplastina</taxon>
        <taxon>Trypanosomatida</taxon>
        <taxon>Trypanosomatidae</taxon>
        <taxon>Novymonas</taxon>
    </lineage>
</organism>
<gene>
    <name evidence="2" type="ORF">NESM_000257500</name>
</gene>
<dbReference type="EMBL" id="JAECZO010000022">
    <property type="protein sequence ID" value="KAK7201900.1"/>
    <property type="molecule type" value="Genomic_DNA"/>
</dbReference>
<evidence type="ECO:0000313" key="2">
    <source>
        <dbReference type="EMBL" id="KAK7201900.1"/>
    </source>
</evidence>
<proteinExistence type="predicted"/>
<evidence type="ECO:0000313" key="3">
    <source>
        <dbReference type="Proteomes" id="UP001430356"/>
    </source>
</evidence>
<accession>A0AAW0F6M8</accession>
<dbReference type="AlphaFoldDB" id="A0AAW0F6M8"/>
<comment type="caution">
    <text evidence="2">The sequence shown here is derived from an EMBL/GenBank/DDBJ whole genome shotgun (WGS) entry which is preliminary data.</text>
</comment>
<dbReference type="GO" id="GO:0005737">
    <property type="term" value="C:cytoplasm"/>
    <property type="evidence" value="ECO:0007669"/>
    <property type="project" value="TreeGrafter"/>
</dbReference>
<dbReference type="PANTHER" id="PTHR12835">
    <property type="entry name" value="BIOTIN PROTEIN LIGASE"/>
    <property type="match status" value="1"/>
</dbReference>
<dbReference type="Pfam" id="PF03099">
    <property type="entry name" value="BPL_LplA_LipB"/>
    <property type="match status" value="1"/>
</dbReference>
<protein>
    <submittedName>
        <fullName evidence="2">Biotin/lipoate protein ligase-like protein</fullName>
    </submittedName>
</protein>
<dbReference type="Gene3D" id="3.30.930.10">
    <property type="entry name" value="Bira Bifunctional Protein, Domain 2"/>
    <property type="match status" value="1"/>
</dbReference>
<sequence>MSARFPPNIQFLEEVTTTMEVARAMVATAGGKPFGVVGAVQTTGRGTGGRVWASPKGNMYMTLGIPQSAEPACFKEELLPVLSLICGLACRRAVLEVLRLDAASAAASVAADAAAAVCTKWPNDLIFRHKKIGGTLIESDDGYFIIGMGMNVSVAPQVTDAGREATTINAIAEEFGVPPCTPQQLATAIWGHFFTMCTAPESTRASVIEEFDNTMDKSLKLHKRLAGGRDTEELTALSLNSWGHLKVLHTDGTTEELSADYLF</sequence>
<dbReference type="GO" id="GO:0004077">
    <property type="term" value="F:biotin--[biotin carboxyl-carrier protein] ligase activity"/>
    <property type="evidence" value="ECO:0007669"/>
    <property type="project" value="TreeGrafter"/>
</dbReference>
<dbReference type="PANTHER" id="PTHR12835:SF5">
    <property type="entry name" value="BIOTIN--PROTEIN LIGASE"/>
    <property type="match status" value="1"/>
</dbReference>
<dbReference type="PROSITE" id="PS51733">
    <property type="entry name" value="BPL_LPL_CATALYTIC"/>
    <property type="match status" value="1"/>
</dbReference>
<dbReference type="InterPro" id="IPR045864">
    <property type="entry name" value="aa-tRNA-synth_II/BPL/LPL"/>
</dbReference>
<dbReference type="SUPFAM" id="SSF55681">
    <property type="entry name" value="Class II aaRS and biotin synthetases"/>
    <property type="match status" value="1"/>
</dbReference>
<reference evidence="2 3" key="1">
    <citation type="journal article" date="2021" name="MBio">
        <title>A New Model Trypanosomatid, Novymonas esmeraldas: Genomic Perception of Its 'Candidatus Pandoraea novymonadis' Endosymbiont.</title>
        <authorList>
            <person name="Zakharova A."/>
            <person name="Saura A."/>
            <person name="Butenko A."/>
            <person name="Podesvova L."/>
            <person name="Warmusova S."/>
            <person name="Kostygov A.Y."/>
            <person name="Nenarokova A."/>
            <person name="Lukes J."/>
            <person name="Opperdoes F.R."/>
            <person name="Yurchenko V."/>
        </authorList>
    </citation>
    <scope>NUCLEOTIDE SEQUENCE [LARGE SCALE GENOMIC DNA]</scope>
    <source>
        <strain evidence="2 3">E262AT.01</strain>
    </source>
</reference>